<proteinExistence type="predicted"/>
<reference evidence="2" key="1">
    <citation type="submission" date="2020-07" db="EMBL/GenBank/DDBJ databases">
        <title>Nitrate ammonifying Pseudomonas campi sp. nov. isolated from German agricultural grassland.</title>
        <authorList>
            <person name="Timsy T."/>
            <person name="Ulrich A."/>
            <person name="Spanner T."/>
            <person name="Foesel B."/>
            <person name="Kolb S."/>
            <person name="Horn M.A."/>
            <person name="Behrendt U."/>
        </authorList>
    </citation>
    <scope>NUCLEOTIDE SEQUENCE</scope>
    <source>
        <strain evidence="2">S1-A32-2</strain>
    </source>
</reference>
<dbReference type="RefSeq" id="WP_173204524.1">
    <property type="nucleotide sequence ID" value="NZ_CP053697.2"/>
</dbReference>
<gene>
    <name evidence="2" type="ORF">HNE05_04070</name>
</gene>
<feature type="compositionally biased region" description="Basic and acidic residues" evidence="1">
    <location>
        <begin position="65"/>
        <end position="76"/>
    </location>
</feature>
<dbReference type="Proteomes" id="UP000501379">
    <property type="component" value="Chromosome"/>
</dbReference>
<accession>A0A6M8FCH6</accession>
<dbReference type="InterPro" id="IPR032249">
    <property type="entry name" value="DUF4824"/>
</dbReference>
<dbReference type="KEGG" id="pcam:HNE05_04070"/>
<keyword evidence="3" id="KW-1185">Reference proteome</keyword>
<feature type="region of interest" description="Disordered" evidence="1">
    <location>
        <begin position="51"/>
        <end position="77"/>
    </location>
</feature>
<dbReference type="Pfam" id="PF16106">
    <property type="entry name" value="DUF4824"/>
    <property type="match status" value="1"/>
</dbReference>
<protein>
    <submittedName>
        <fullName evidence="2">DUF4824 family protein</fullName>
    </submittedName>
</protein>
<evidence type="ECO:0000313" key="2">
    <source>
        <dbReference type="EMBL" id="QKE62567.1"/>
    </source>
</evidence>
<evidence type="ECO:0000256" key="1">
    <source>
        <dbReference type="SAM" id="MobiDB-lite"/>
    </source>
</evidence>
<dbReference type="AlphaFoldDB" id="A0A6M8FCH6"/>
<dbReference type="EMBL" id="CP053697">
    <property type="protein sequence ID" value="QKE62567.1"/>
    <property type="molecule type" value="Genomic_DNA"/>
</dbReference>
<name>A0A6M8FCH6_9GAMM</name>
<evidence type="ECO:0000313" key="3">
    <source>
        <dbReference type="Proteomes" id="UP000501379"/>
    </source>
</evidence>
<sequence length="274" mass="31041">MITFTSRHALLASLALILLTNAVALGGVWYNRQGQPDSSLLLSERELLRDHEGPRRENSGLALRMDWRSPRSDDANNRYQRQPLQQEQLLALGFAPLDEQYPGYYQRSDKRQVLVVLELDGPAYQAELQRAAAELEQASARLAKLPHDEELQAEEKSAREYLANQRQRDSRLFAVDVGLDAASLRQRYADRRRYALVPGTVSVWCDCSGNVRRLTGQINQLHSSSLNVPYTWRSTLAKHLPAAYSSDERPAFQAQVNFGQRLEPWIATITGLPD</sequence>
<organism evidence="2 3">
    <name type="scientific">Aquipseudomonas campi</name>
    <dbReference type="NCBI Taxonomy" id="2731681"/>
    <lineage>
        <taxon>Bacteria</taxon>
        <taxon>Pseudomonadati</taxon>
        <taxon>Pseudomonadota</taxon>
        <taxon>Gammaproteobacteria</taxon>
        <taxon>Pseudomonadales</taxon>
        <taxon>Pseudomonadaceae</taxon>
        <taxon>Aquipseudomonas</taxon>
    </lineage>
</organism>